<evidence type="ECO:0000256" key="3">
    <source>
        <dbReference type="ARBA" id="ARBA00022722"/>
    </source>
</evidence>
<dbReference type="GO" id="GO:0003684">
    <property type="term" value="F:damaged DNA binding"/>
    <property type="evidence" value="ECO:0007669"/>
    <property type="project" value="TreeGrafter"/>
</dbReference>
<dbReference type="GO" id="GO:0004519">
    <property type="term" value="F:endonuclease activity"/>
    <property type="evidence" value="ECO:0007669"/>
    <property type="project" value="UniProtKB-KW"/>
</dbReference>
<comment type="subcellular location">
    <subcellularLocation>
        <location evidence="1">Nucleus</location>
    </subcellularLocation>
</comment>
<keyword evidence="3" id="KW-0540">Nuclease</keyword>
<dbReference type="EMBL" id="KZ302055">
    <property type="protein sequence ID" value="PFH48640.1"/>
    <property type="molecule type" value="Genomic_DNA"/>
</dbReference>
<feature type="region of interest" description="Disordered" evidence="13">
    <location>
        <begin position="651"/>
        <end position="680"/>
    </location>
</feature>
<keyword evidence="6" id="KW-0378">Hydrolase</keyword>
<dbReference type="Proteomes" id="UP000242287">
    <property type="component" value="Unassembled WGS sequence"/>
</dbReference>
<evidence type="ECO:0000256" key="12">
    <source>
        <dbReference type="ARBA" id="ARBA00042677"/>
    </source>
</evidence>
<reference evidence="15 16" key="1">
    <citation type="submission" date="2014-02" db="EMBL/GenBank/DDBJ databases">
        <title>Transposable element dynamics among asymbiotic and ectomycorrhizal Amanita fungi.</title>
        <authorList>
            <consortium name="DOE Joint Genome Institute"/>
            <person name="Hess J."/>
            <person name="Skrede I."/>
            <person name="Wolfe B."/>
            <person name="LaButti K."/>
            <person name="Ohm R.A."/>
            <person name="Grigoriev I.V."/>
            <person name="Pringle A."/>
        </authorList>
    </citation>
    <scope>NUCLEOTIDE SEQUENCE [LARGE SCALE GENOMIC DNA]</scope>
    <source>
        <strain evidence="15 16">SKay4041</strain>
    </source>
</reference>
<dbReference type="SUPFAM" id="SSF56281">
    <property type="entry name" value="Metallo-hydrolase/oxidoreductase"/>
    <property type="match status" value="1"/>
</dbReference>
<accession>A0A2A9NLQ1</accession>
<dbReference type="GO" id="GO:0036297">
    <property type="term" value="P:interstrand cross-link repair"/>
    <property type="evidence" value="ECO:0007669"/>
    <property type="project" value="TreeGrafter"/>
</dbReference>
<sequence>MPPGTPFDSFVPPYRIRVDDFTQGPSKDRQAALHLLTHTHSDHINGLASKSFGYTIYCSKDAKEMLLRHEVFREREMYQMKLKAEKTRTFSHLKVDPILRHDGSVFDLCSRDLLKVLPLNTPTTIELSSNEEVTLTLIDANHCPGAVMYLIEGRKGAVLHTGDFRAEPWFLDNIARNPYLQPYIAPVKRSNKSFFNRTLEAIYLDTACAFSTLCIPSKEQATSGLIELIKLFPSDTYFFINAWTWGYEDILKVIAQTFQCQIHVDRYKCSIYERLSDPFLRMIVTTDSNSTRFHACERFDRCEQVAVNNESHLSDGYAVSRNGKHVVYVNPVTMGVESWEHYLREMRGRLQTGEVVNSLLVPLSRHSTLPELQAFVNLFEPRKVVPNTLDPRLCGLDWVAINHMFEGRLGEDNSNPAEVPVLVDKLDNITVPTDEDCDSAVKNIVGPSDMALKWADRGKLRNKLEIIAGYLDPQKKSIISAFLNVPVDPATLFVRNYFSAADEKAAITRYRCDRDSEDESDDGGREEENWRTAHLLFASPSNADAEVFNHCFTSPKSQDSQHRVKELHNPPSGQGRGDRILPVENSGDMHSVLTPDSSPLRHRPKNRVQGQDTYLGKKRSRDDGPQSRSQTKKRLTLAINRLGSPIHLRSPAMKTSRKSVSRKSRHKNVKPISSPRILKGPLEDLGQHHAVNSRNRTNDEVTKDHVTNPNGETPSAKNENVFATPHQSTTLPAVRLHHPESNNERRPRNPTAVTSLIDKPVVEPVSKVKQAKAQEDVIEIGERLDFLLKSLEVAERLALANPQRVVPTYQHDRACILNECKRLEVRLQYLKAMETFKVKNVIPDPHFDRSLSQFKPVESSQTDVNWERSRLIAESIREDLANDRWPEFPQLTCTESVRTPL</sequence>
<organism evidence="15 16">
    <name type="scientific">Amanita thiersii Skay4041</name>
    <dbReference type="NCBI Taxonomy" id="703135"/>
    <lineage>
        <taxon>Eukaryota</taxon>
        <taxon>Fungi</taxon>
        <taxon>Dikarya</taxon>
        <taxon>Basidiomycota</taxon>
        <taxon>Agaricomycotina</taxon>
        <taxon>Agaricomycetes</taxon>
        <taxon>Agaricomycetidae</taxon>
        <taxon>Agaricales</taxon>
        <taxon>Pluteineae</taxon>
        <taxon>Amanitaceae</taxon>
        <taxon>Amanita</taxon>
    </lineage>
</organism>
<feature type="compositionally biased region" description="Polar residues" evidence="13">
    <location>
        <begin position="707"/>
        <end position="718"/>
    </location>
</feature>
<dbReference type="OrthoDB" id="5561659at2759"/>
<feature type="compositionally biased region" description="Basic and acidic residues" evidence="13">
    <location>
        <begin position="559"/>
        <end position="568"/>
    </location>
</feature>
<dbReference type="GO" id="GO:0005634">
    <property type="term" value="C:nucleus"/>
    <property type="evidence" value="ECO:0007669"/>
    <property type="project" value="UniProtKB-SubCell"/>
</dbReference>
<evidence type="ECO:0000256" key="5">
    <source>
        <dbReference type="ARBA" id="ARBA00022763"/>
    </source>
</evidence>
<dbReference type="GO" id="GO:0000723">
    <property type="term" value="P:telomere maintenance"/>
    <property type="evidence" value="ECO:0007669"/>
    <property type="project" value="TreeGrafter"/>
</dbReference>
<keyword evidence="5" id="KW-0227">DNA damage</keyword>
<proteinExistence type="inferred from homology"/>
<dbReference type="PANTHER" id="PTHR23240:SF8">
    <property type="entry name" value="PROTEIN ARTEMIS"/>
    <property type="match status" value="1"/>
</dbReference>
<evidence type="ECO:0000256" key="7">
    <source>
        <dbReference type="ARBA" id="ARBA00022839"/>
    </source>
</evidence>
<dbReference type="Gene3D" id="3.60.15.10">
    <property type="entry name" value="Ribonuclease Z/Hydroxyacylglutathione hydrolase-like"/>
    <property type="match status" value="1"/>
</dbReference>
<evidence type="ECO:0000256" key="13">
    <source>
        <dbReference type="SAM" id="MobiDB-lite"/>
    </source>
</evidence>
<gene>
    <name evidence="15" type="ORF">AMATHDRAFT_5610</name>
</gene>
<evidence type="ECO:0000313" key="15">
    <source>
        <dbReference type="EMBL" id="PFH48640.1"/>
    </source>
</evidence>
<evidence type="ECO:0000256" key="8">
    <source>
        <dbReference type="ARBA" id="ARBA00023172"/>
    </source>
</evidence>
<dbReference type="AlphaFoldDB" id="A0A2A9NLQ1"/>
<protein>
    <recommendedName>
        <fullName evidence="11">Protein artemis</fullName>
    </recommendedName>
    <alternativeName>
        <fullName evidence="12">DNA cross-link repair 1C protein</fullName>
    </alternativeName>
</protein>
<keyword evidence="9" id="KW-0234">DNA repair</keyword>
<comment type="similarity">
    <text evidence="2">Belongs to the DNA repair metallo-beta-lactamase (DRMBL) family.</text>
</comment>
<dbReference type="GO" id="GO:0035312">
    <property type="term" value="F:5'-3' DNA exonuclease activity"/>
    <property type="evidence" value="ECO:0007669"/>
    <property type="project" value="TreeGrafter"/>
</dbReference>
<evidence type="ECO:0000256" key="11">
    <source>
        <dbReference type="ARBA" id="ARBA00039759"/>
    </source>
</evidence>
<evidence type="ECO:0000313" key="16">
    <source>
        <dbReference type="Proteomes" id="UP000242287"/>
    </source>
</evidence>
<evidence type="ECO:0000256" key="10">
    <source>
        <dbReference type="ARBA" id="ARBA00023242"/>
    </source>
</evidence>
<keyword evidence="7" id="KW-0269">Exonuclease</keyword>
<dbReference type="InterPro" id="IPR011084">
    <property type="entry name" value="DRMBL"/>
</dbReference>
<dbReference type="GO" id="GO:0006303">
    <property type="term" value="P:double-strand break repair via nonhomologous end joining"/>
    <property type="evidence" value="ECO:0007669"/>
    <property type="project" value="TreeGrafter"/>
</dbReference>
<dbReference type="GO" id="GO:0006310">
    <property type="term" value="P:DNA recombination"/>
    <property type="evidence" value="ECO:0007669"/>
    <property type="project" value="UniProtKB-KW"/>
</dbReference>
<feature type="region of interest" description="Disordered" evidence="13">
    <location>
        <begin position="696"/>
        <end position="719"/>
    </location>
</feature>
<feature type="region of interest" description="Disordered" evidence="13">
    <location>
        <begin position="553"/>
        <end position="636"/>
    </location>
</feature>
<dbReference type="PANTHER" id="PTHR23240">
    <property type="entry name" value="DNA CROSS-LINK REPAIR PROTEIN PSO2/SNM1-RELATED"/>
    <property type="match status" value="1"/>
</dbReference>
<evidence type="ECO:0000256" key="4">
    <source>
        <dbReference type="ARBA" id="ARBA00022759"/>
    </source>
</evidence>
<dbReference type="STRING" id="703135.A0A2A9NLQ1"/>
<feature type="domain" description="DNA repair metallo-beta-lactamase" evidence="14">
    <location>
        <begin position="281"/>
        <end position="388"/>
    </location>
</feature>
<evidence type="ECO:0000259" key="14">
    <source>
        <dbReference type="Pfam" id="PF07522"/>
    </source>
</evidence>
<feature type="compositionally biased region" description="Basic and acidic residues" evidence="13">
    <location>
        <begin position="696"/>
        <end position="706"/>
    </location>
</feature>
<evidence type="ECO:0000256" key="9">
    <source>
        <dbReference type="ARBA" id="ARBA00023204"/>
    </source>
</evidence>
<evidence type="ECO:0000256" key="2">
    <source>
        <dbReference type="ARBA" id="ARBA00010304"/>
    </source>
</evidence>
<keyword evidence="4" id="KW-0255">Endonuclease</keyword>
<evidence type="ECO:0000256" key="1">
    <source>
        <dbReference type="ARBA" id="ARBA00004123"/>
    </source>
</evidence>
<feature type="compositionally biased region" description="Basic residues" evidence="13">
    <location>
        <begin position="655"/>
        <end position="669"/>
    </location>
</feature>
<keyword evidence="8" id="KW-0233">DNA recombination</keyword>
<dbReference type="InterPro" id="IPR036866">
    <property type="entry name" value="RibonucZ/Hydroxyglut_hydro"/>
</dbReference>
<dbReference type="Pfam" id="PF07522">
    <property type="entry name" value="DRMBL"/>
    <property type="match status" value="1"/>
</dbReference>
<evidence type="ECO:0000256" key="6">
    <source>
        <dbReference type="ARBA" id="ARBA00022801"/>
    </source>
</evidence>
<keyword evidence="16" id="KW-1185">Reference proteome</keyword>
<keyword evidence="10" id="KW-0539">Nucleus</keyword>
<name>A0A2A9NLQ1_9AGAR</name>